<organism evidence="1 2">
    <name type="scientific">Mycoplasmopsis arginini</name>
    <name type="common">Mycoplasma arginini</name>
    <dbReference type="NCBI Taxonomy" id="2094"/>
    <lineage>
        <taxon>Bacteria</taxon>
        <taxon>Bacillati</taxon>
        <taxon>Mycoplasmatota</taxon>
        <taxon>Mycoplasmoidales</taxon>
        <taxon>Metamycoplasmataceae</taxon>
        <taxon>Mycoplasmopsis</taxon>
    </lineage>
</organism>
<evidence type="ECO:0000313" key="1">
    <source>
        <dbReference type="EMBL" id="MDI3349638.1"/>
    </source>
</evidence>
<protein>
    <submittedName>
        <fullName evidence="1">Uncharacterized protein</fullName>
    </submittedName>
</protein>
<evidence type="ECO:0000313" key="2">
    <source>
        <dbReference type="Proteomes" id="UP001162175"/>
    </source>
</evidence>
<dbReference type="Proteomes" id="UP001162175">
    <property type="component" value="Unassembled WGS sequence"/>
</dbReference>
<dbReference type="AlphaFoldDB" id="A0AA43QYZ9"/>
<dbReference type="EMBL" id="JAPFAR010000079">
    <property type="protein sequence ID" value="MDI3349638.1"/>
    <property type="molecule type" value="Genomic_DNA"/>
</dbReference>
<reference evidence="1" key="1">
    <citation type="submission" date="2022-11" db="EMBL/GenBank/DDBJ databases">
        <title>Draft genome of Mycoplasma arginini isolated from fly.</title>
        <authorList>
            <person name="Severgnini M."/>
            <person name="Gioia G."/>
            <person name="Cremonesi P."/>
            <person name="Moroni P."/>
            <person name="Addis M.F."/>
            <person name="Castiglioni B."/>
        </authorList>
    </citation>
    <scope>NUCLEOTIDE SEQUENCE</scope>
    <source>
        <strain evidence="1">QMP CG1-1632</strain>
    </source>
</reference>
<accession>A0AA43QYZ9</accession>
<sequence length="61" mass="6294">MATWGDALATWGGLTLSPTNQSKSGGTTTFLVTDEGDFLVSDEGYYLCGVIGGSVTNQSKS</sequence>
<proteinExistence type="predicted"/>
<comment type="caution">
    <text evidence="1">The sequence shown here is derived from an EMBL/GenBank/DDBJ whole genome shotgun (WGS) entry which is preliminary data.</text>
</comment>
<gene>
    <name evidence="1" type="ORF">DCBHLPFO_00751</name>
</gene>
<name>A0AA43QYZ9_MYCAR</name>